<organism evidence="2 3">
    <name type="scientific">Nocardioides eburneus</name>
    <dbReference type="NCBI Taxonomy" id="3231482"/>
    <lineage>
        <taxon>Bacteria</taxon>
        <taxon>Bacillati</taxon>
        <taxon>Actinomycetota</taxon>
        <taxon>Actinomycetes</taxon>
        <taxon>Propionibacteriales</taxon>
        <taxon>Nocardioidaceae</taxon>
        <taxon>Nocardioides</taxon>
    </lineage>
</organism>
<dbReference type="RefSeq" id="WP_367994575.1">
    <property type="nucleotide sequence ID" value="NZ_JBFPJR010000023.1"/>
</dbReference>
<dbReference type="Proteomes" id="UP001556631">
    <property type="component" value="Unassembled WGS sequence"/>
</dbReference>
<proteinExistence type="predicted"/>
<sequence>MSDDRPGPDETPAEQPDLAVRRRQRAQGAAADLARMGIDPRSLGLSGDAAPGATEEPPSSVVPLRPDIVPPPYPPAPPEPAAGVPGGLPGQAVASAPSPEETVTVPPAERAVPVARTDPGRLLRSVARGIATPDAAASIQDERALVEAVRRRQSDRRVVAFVAGKGGVGCTTVAVGVGQTMAALREDHSVLVDVQTGALSLGRLLGGEQNASGTALLAHHEAVDPPRLRSGLGVVDAPDWEEPLGRREVGRLLELLGSAHAFTLFDVGDDAGDGAHSALARADQVVAVTGPGSIGAEALARVHERIGFVNPVAARAVVNVVVCPHDDAYRQTQREIGGAGPSFVVVPPERALRAGTPFDPAVVGAATRQAILRVAASMAMAPS</sequence>
<dbReference type="PANTHER" id="PTHR43384">
    <property type="entry name" value="SEPTUM SITE-DETERMINING PROTEIN MIND HOMOLOG, CHLOROPLASTIC-RELATED"/>
    <property type="match status" value="1"/>
</dbReference>
<comment type="caution">
    <text evidence="2">The sequence shown here is derived from an EMBL/GenBank/DDBJ whole genome shotgun (WGS) entry which is preliminary data.</text>
</comment>
<feature type="region of interest" description="Disordered" evidence="1">
    <location>
        <begin position="1"/>
        <end position="110"/>
    </location>
</feature>
<evidence type="ECO:0000313" key="2">
    <source>
        <dbReference type="EMBL" id="MEX0428604.1"/>
    </source>
</evidence>
<dbReference type="Gene3D" id="3.40.50.300">
    <property type="entry name" value="P-loop containing nucleotide triphosphate hydrolases"/>
    <property type="match status" value="1"/>
</dbReference>
<evidence type="ECO:0000313" key="3">
    <source>
        <dbReference type="Proteomes" id="UP001556631"/>
    </source>
</evidence>
<dbReference type="PANTHER" id="PTHR43384:SF14">
    <property type="entry name" value="ESX-1 SECRETION-ASSOCIATED PROTEIN ESPI"/>
    <property type="match status" value="1"/>
</dbReference>
<feature type="compositionally biased region" description="Low complexity" evidence="1">
    <location>
        <begin position="26"/>
        <end position="35"/>
    </location>
</feature>
<accession>A0ABV3T089</accession>
<dbReference type="SUPFAM" id="SSF52540">
    <property type="entry name" value="P-loop containing nucleoside triphosphate hydrolases"/>
    <property type="match status" value="1"/>
</dbReference>
<dbReference type="EMBL" id="JBFPJR010000023">
    <property type="protein sequence ID" value="MEX0428604.1"/>
    <property type="molecule type" value="Genomic_DNA"/>
</dbReference>
<reference evidence="2 3" key="1">
    <citation type="submission" date="2024-07" db="EMBL/GenBank/DDBJ databases">
        <authorList>
            <person name="Lee S."/>
            <person name="Kang M."/>
        </authorList>
    </citation>
    <scope>NUCLEOTIDE SEQUENCE [LARGE SCALE GENOMIC DNA]</scope>
    <source>
        <strain evidence="2 3">DS6</strain>
    </source>
</reference>
<gene>
    <name evidence="2" type="ORF">AB3X52_13315</name>
</gene>
<feature type="compositionally biased region" description="Pro residues" evidence="1">
    <location>
        <begin position="68"/>
        <end position="80"/>
    </location>
</feature>
<name>A0ABV3T089_9ACTN</name>
<protein>
    <recommendedName>
        <fullName evidence="4">CobQ/CobB/MinD/ParA nucleotide binding domain-containing protein</fullName>
    </recommendedName>
</protein>
<evidence type="ECO:0000256" key="1">
    <source>
        <dbReference type="SAM" id="MobiDB-lite"/>
    </source>
</evidence>
<dbReference type="InterPro" id="IPR027417">
    <property type="entry name" value="P-loop_NTPase"/>
</dbReference>
<keyword evidence="3" id="KW-1185">Reference proteome</keyword>
<evidence type="ECO:0008006" key="4">
    <source>
        <dbReference type="Google" id="ProtNLM"/>
    </source>
</evidence>
<dbReference type="InterPro" id="IPR050625">
    <property type="entry name" value="ParA/MinD_ATPase"/>
</dbReference>